<organism evidence="5 6">
    <name type="scientific">Amniculicola lignicola CBS 123094</name>
    <dbReference type="NCBI Taxonomy" id="1392246"/>
    <lineage>
        <taxon>Eukaryota</taxon>
        <taxon>Fungi</taxon>
        <taxon>Dikarya</taxon>
        <taxon>Ascomycota</taxon>
        <taxon>Pezizomycotina</taxon>
        <taxon>Dothideomycetes</taxon>
        <taxon>Pleosporomycetidae</taxon>
        <taxon>Pleosporales</taxon>
        <taxon>Amniculicolaceae</taxon>
        <taxon>Amniculicola</taxon>
    </lineage>
</organism>
<evidence type="ECO:0000256" key="2">
    <source>
        <dbReference type="ARBA" id="ARBA00007240"/>
    </source>
</evidence>
<gene>
    <name evidence="5" type="ORF">P154DRAFT_558494</name>
</gene>
<dbReference type="GO" id="GO:0047274">
    <property type="term" value="F:galactinol-sucrose galactosyltransferase activity"/>
    <property type="evidence" value="ECO:0007669"/>
    <property type="project" value="UniProtKB-EC"/>
</dbReference>
<protein>
    <submittedName>
        <fullName evidence="5">Glycoside hydrolase family 36 protein</fullName>
    </submittedName>
</protein>
<dbReference type="SUPFAM" id="SSF51445">
    <property type="entry name" value="(Trans)glycosidases"/>
    <property type="match status" value="1"/>
</dbReference>
<dbReference type="Gene3D" id="3.20.20.70">
    <property type="entry name" value="Aldolase class I"/>
    <property type="match status" value="1"/>
</dbReference>
<comment type="catalytic activity">
    <reaction evidence="1">
        <text>Hydrolysis of terminal, non-reducing alpha-D-galactose residues in alpha-D-galactosides, including galactose oligosaccharides, galactomannans and galactolipids.</text>
        <dbReference type="EC" id="3.2.1.22"/>
    </reaction>
</comment>
<evidence type="ECO:0000256" key="1">
    <source>
        <dbReference type="ARBA" id="ARBA00001255"/>
    </source>
</evidence>
<comment type="catalytic activity">
    <reaction evidence="4">
        <text>alpha-D-galactosyl-(1-&gt;3)-1D-myo-inositol + sucrose = raffinose + myo-inositol</text>
        <dbReference type="Rhea" id="RHEA:20161"/>
        <dbReference type="ChEBI" id="CHEBI:16634"/>
        <dbReference type="ChEBI" id="CHEBI:17268"/>
        <dbReference type="ChEBI" id="CHEBI:17505"/>
        <dbReference type="ChEBI" id="CHEBI:17992"/>
        <dbReference type="EC" id="2.4.1.82"/>
    </reaction>
</comment>
<name>A0A6A5X0P0_9PLEO</name>
<dbReference type="Proteomes" id="UP000799779">
    <property type="component" value="Unassembled WGS sequence"/>
</dbReference>
<dbReference type="PANTHER" id="PTHR31268">
    <property type="match status" value="1"/>
</dbReference>
<evidence type="ECO:0000313" key="5">
    <source>
        <dbReference type="EMBL" id="KAF2007168.1"/>
    </source>
</evidence>
<reference evidence="5" key="1">
    <citation type="journal article" date="2020" name="Stud. Mycol.">
        <title>101 Dothideomycetes genomes: a test case for predicting lifestyles and emergence of pathogens.</title>
        <authorList>
            <person name="Haridas S."/>
            <person name="Albert R."/>
            <person name="Binder M."/>
            <person name="Bloem J."/>
            <person name="Labutti K."/>
            <person name="Salamov A."/>
            <person name="Andreopoulos B."/>
            <person name="Baker S."/>
            <person name="Barry K."/>
            <person name="Bills G."/>
            <person name="Bluhm B."/>
            <person name="Cannon C."/>
            <person name="Castanera R."/>
            <person name="Culley D."/>
            <person name="Daum C."/>
            <person name="Ezra D."/>
            <person name="Gonzalez J."/>
            <person name="Henrissat B."/>
            <person name="Kuo A."/>
            <person name="Liang C."/>
            <person name="Lipzen A."/>
            <person name="Lutzoni F."/>
            <person name="Magnuson J."/>
            <person name="Mondo S."/>
            <person name="Nolan M."/>
            <person name="Ohm R."/>
            <person name="Pangilinan J."/>
            <person name="Park H.-J."/>
            <person name="Ramirez L."/>
            <person name="Alfaro M."/>
            <person name="Sun H."/>
            <person name="Tritt A."/>
            <person name="Yoshinaga Y."/>
            <person name="Zwiers L.-H."/>
            <person name="Turgeon B."/>
            <person name="Goodwin S."/>
            <person name="Spatafora J."/>
            <person name="Crous P."/>
            <person name="Grigoriev I."/>
        </authorList>
    </citation>
    <scope>NUCLEOTIDE SEQUENCE</scope>
    <source>
        <strain evidence="5">CBS 123094</strain>
    </source>
</reference>
<keyword evidence="6" id="KW-1185">Reference proteome</keyword>
<dbReference type="OrthoDB" id="4664297at2759"/>
<keyword evidence="3" id="KW-0119">Carbohydrate metabolism</keyword>
<dbReference type="GO" id="GO:0004557">
    <property type="term" value="F:alpha-galactosidase activity"/>
    <property type="evidence" value="ECO:0007669"/>
    <property type="project" value="UniProtKB-EC"/>
</dbReference>
<dbReference type="Pfam" id="PF05691">
    <property type="entry name" value="Raffinose_syn"/>
    <property type="match status" value="1"/>
</dbReference>
<evidence type="ECO:0000256" key="3">
    <source>
        <dbReference type="ARBA" id="ARBA00023277"/>
    </source>
</evidence>
<dbReference type="PANTHER" id="PTHR31268:SF32">
    <property type="entry name" value="GALACTINOL--SUCROSE GALACTOSYLTRANSFERASE 2-RELATED"/>
    <property type="match status" value="1"/>
</dbReference>
<evidence type="ECO:0000256" key="4">
    <source>
        <dbReference type="ARBA" id="ARBA00049426"/>
    </source>
</evidence>
<dbReference type="InterPro" id="IPR017853">
    <property type="entry name" value="GH"/>
</dbReference>
<dbReference type="AlphaFoldDB" id="A0A6A5X0P0"/>
<dbReference type="EMBL" id="ML977557">
    <property type="protein sequence ID" value="KAF2007168.1"/>
    <property type="molecule type" value="Genomic_DNA"/>
</dbReference>
<comment type="similarity">
    <text evidence="2">Belongs to the glycosyl hydrolases 36 family.</text>
</comment>
<dbReference type="InterPro" id="IPR013785">
    <property type="entry name" value="Aldolase_TIM"/>
</dbReference>
<proteinExistence type="inferred from homology"/>
<evidence type="ECO:0000313" key="6">
    <source>
        <dbReference type="Proteomes" id="UP000799779"/>
    </source>
</evidence>
<dbReference type="FunFam" id="3.20.20.70:FF:000222">
    <property type="entry name" value="Raffinose synthase Sip1 protein"/>
    <property type="match status" value="1"/>
</dbReference>
<keyword evidence="5" id="KW-0378">Hydrolase</keyword>
<accession>A0A6A5X0P0</accession>
<sequence>MFAKLTCSPPLGETTSISSTKNSVRFTVLIESSSSTDKDWNVSLWHNFHDSAEWTSLSLEPSQESPSVMTVSRNVSDVRHQWFTLDLPGRPKHGSSVSFTLAFRAAGEPWKWANDQFSTSDGHLVYQSADFPSNELAHYIDELPAYLKIDSEHSDTPDTLLWSVTSPVNAASGKASGYSNNSLGRPTSFSKWFALVRLWSPWLAPRQGKGAFRPDKEGVLAAFQREDGSHLVLLAVSGVDNVLTCLYHDTNGRVLLNSRNDSEADGIARVIIAVGNSLEHAIAATMYHARKIVMKYEVASGETAAEMKALNDGFKAEWLENWYDGLAYCTWNGLGQKLTEQKIFDALDSLQKNNINVTNLIIDDNWQSLNHEGGDQFQNQWMEFEATKIGFPRGLKAAVDDIRTKHKNIKHVAVWHALFGYWGGIAPEGKLAKEYKTIEVRKKNGVSGGTMLAIAEEDVSRFYNDFYTFLNSVGVDSVKTDAQFFVDELEDAPDRKRLIQSYQDAWLINQLRHFSGKAISCMSQTPQIIFHSQLPSNRPQVLLRNSDDFFPEVPASHPWHIFCNAHNSIFNQYLNILPDWDMFQTSHEWAHFHAAARCVSGGPIYITDVPGKHDVDLIHQMTGKTPRGDTVIFRPSTVGKSTQAYNGYDDSVLLKIATYVGRAKSGVSILGIFNCTQRSLTELISLEQFPGAEEGEYLIRSYTSGKISIPTTITSQSTFVHLELPTAGWEILSAYPLQRFNLERKHPASGPEAISVAPLGLLGKMTGAAAIVNTDSFVQRESGRLRIWTSLKALGIYGLYVSDVKARNLEDDFFAMIFGKPVPFHCLKINDACENVLEIDLARAWEETGSKATWSNEVAIEIIIR</sequence>
<dbReference type="InterPro" id="IPR008811">
    <property type="entry name" value="Glycosyl_hydrolases_36"/>
</dbReference>